<dbReference type="EC" id="2.7.13.3" evidence="2"/>
<dbReference type="SMART" id="SM00387">
    <property type="entry name" value="HATPase_c"/>
    <property type="match status" value="1"/>
</dbReference>
<dbReference type="InterPro" id="IPR004358">
    <property type="entry name" value="Sig_transdc_His_kin-like_C"/>
</dbReference>
<evidence type="ECO:0000256" key="5">
    <source>
        <dbReference type="ARBA" id="ARBA00022777"/>
    </source>
</evidence>
<accession>A0A4R3MFX5</accession>
<dbReference type="InterPro" id="IPR003594">
    <property type="entry name" value="HATPase_dom"/>
</dbReference>
<keyword evidence="12" id="KW-1185">Reference proteome</keyword>
<evidence type="ECO:0000256" key="4">
    <source>
        <dbReference type="ARBA" id="ARBA00022679"/>
    </source>
</evidence>
<dbReference type="InterPro" id="IPR013656">
    <property type="entry name" value="PAS_4"/>
</dbReference>
<dbReference type="SUPFAM" id="SSF47384">
    <property type="entry name" value="Homodimeric domain of signal transducing histidine kinase"/>
    <property type="match status" value="1"/>
</dbReference>
<dbReference type="Gene3D" id="3.30.450.20">
    <property type="entry name" value="PAS domain"/>
    <property type="match status" value="1"/>
</dbReference>
<feature type="compositionally biased region" description="Low complexity" evidence="7">
    <location>
        <begin position="221"/>
        <end position="240"/>
    </location>
</feature>
<dbReference type="InterPro" id="IPR005467">
    <property type="entry name" value="His_kinase_dom"/>
</dbReference>
<feature type="compositionally biased region" description="Low complexity" evidence="7">
    <location>
        <begin position="386"/>
        <end position="397"/>
    </location>
</feature>
<dbReference type="GO" id="GO:0009927">
    <property type="term" value="F:histidine phosphotransfer kinase activity"/>
    <property type="evidence" value="ECO:0007669"/>
    <property type="project" value="TreeGrafter"/>
</dbReference>
<dbReference type="GO" id="GO:0005886">
    <property type="term" value="C:plasma membrane"/>
    <property type="evidence" value="ECO:0007669"/>
    <property type="project" value="TreeGrafter"/>
</dbReference>
<feature type="compositionally biased region" description="Polar residues" evidence="7">
    <location>
        <begin position="558"/>
        <end position="567"/>
    </location>
</feature>
<dbReference type="Gene3D" id="3.30.565.10">
    <property type="entry name" value="Histidine kinase-like ATPase, C-terminal domain"/>
    <property type="match status" value="1"/>
</dbReference>
<dbReference type="RefSeq" id="WP_132805941.1">
    <property type="nucleotide sequence ID" value="NZ_SMAK01000003.1"/>
</dbReference>
<feature type="compositionally biased region" description="Low complexity" evidence="7">
    <location>
        <begin position="482"/>
        <end position="511"/>
    </location>
</feature>
<dbReference type="Proteomes" id="UP000295678">
    <property type="component" value="Unassembled WGS sequence"/>
</dbReference>
<dbReference type="InterPro" id="IPR036097">
    <property type="entry name" value="HisK_dim/P_sf"/>
</dbReference>
<dbReference type="AlphaFoldDB" id="A0A4R3MFX5"/>
<comment type="catalytic activity">
    <reaction evidence="1">
        <text>ATP + protein L-histidine = ADP + protein N-phospho-L-histidine.</text>
        <dbReference type="EC" id="2.7.13.3"/>
    </reaction>
</comment>
<dbReference type="PANTHER" id="PTHR43047">
    <property type="entry name" value="TWO-COMPONENT HISTIDINE PROTEIN KINASE"/>
    <property type="match status" value="1"/>
</dbReference>
<dbReference type="Pfam" id="PF08448">
    <property type="entry name" value="PAS_4"/>
    <property type="match status" value="1"/>
</dbReference>
<dbReference type="Pfam" id="PF13188">
    <property type="entry name" value="PAS_8"/>
    <property type="match status" value="1"/>
</dbReference>
<dbReference type="InterPro" id="IPR000700">
    <property type="entry name" value="PAS-assoc_C"/>
</dbReference>
<proteinExistence type="predicted"/>
<feature type="region of interest" description="Disordered" evidence="7">
    <location>
        <begin position="200"/>
        <end position="254"/>
    </location>
</feature>
<dbReference type="EMBL" id="SMAK01000003">
    <property type="protein sequence ID" value="TCT12062.1"/>
    <property type="molecule type" value="Genomic_DNA"/>
</dbReference>
<dbReference type="Pfam" id="PF02518">
    <property type="entry name" value="HATPase_c"/>
    <property type="match status" value="1"/>
</dbReference>
<feature type="domain" description="PAS" evidence="9">
    <location>
        <begin position="737"/>
        <end position="807"/>
    </location>
</feature>
<keyword evidence="3" id="KW-0597">Phosphoprotein</keyword>
<dbReference type="SUPFAM" id="SSF55785">
    <property type="entry name" value="PYP-like sensor domain (PAS domain)"/>
    <property type="match status" value="1"/>
</dbReference>
<feature type="domain" description="PAC" evidence="10">
    <location>
        <begin position="814"/>
        <end position="864"/>
    </location>
</feature>
<feature type="region of interest" description="Disordered" evidence="7">
    <location>
        <begin position="475"/>
        <end position="603"/>
    </location>
</feature>
<dbReference type="PRINTS" id="PR00344">
    <property type="entry name" value="BCTRLSENSOR"/>
</dbReference>
<sequence length="1107" mass="113836">MTGRHDLPSLLRLPAVAEAVLGVAPAWLWDVEAGRVVTASAVGAAFFEARDPAALAMRSFDMGRPGMTQLARLPGQLPADGTPRMAMLRFFVRLRDVSVAGRCRLVDPNRRNLVLVLAIGLAPDRRPLAERAATVFGALALPVLLRGSQGEIYRNPAAAAAELSTDAPAAVRLALPEGSLELVLGAVADEVADVDAHEAVATVGSSAPPPAATGGSGGEGTAPESGTDVSPGPSGSDPVSPVRPPAAAPGQRRLPETRRFTFLLDADGRFVEIGAGFAGIVGPRAAAVAGRRWPDVAAQHGLDPDGRIAAALASRDTWSDILVDWPTDYGDAVRLRLSALPRYGEGRAFAGFRGFADALAILPPATQPGAGSAPIDPVPATPAPAAPDVSDATDAPPEGLNAAQQPDGGDVGAGDVVFAEPEDLQPVAAGAPAGQTPRIVRLKPIPAAAEAGEGAGLNERERNAFRAIARALGARLPEEDAPQAATDAATPADAPDGEPTAAAAGAATPHAESGRSESGAADLADTASQVAATPDDGPQGDGANLASAPDAVGEDATAQASPPSACSRQAMAEPGDAAAPAAAPDASSPAASEAAASESAAAGQEATIPPAAVPAWIGEVLDRVPLGLAVVRDARILFANRAFLELFAFDDLADLEAAGGLAGLLEGRAPTEDDEHAHVVARRRDGTLMPVAMHLARTPWAGGPAMLLSARLPEPAPTSAVPLPQTPTPREAPVDTELADLRAVVAMAVDGVLVLGPDGAIVSANPGARRLLAGLDGELLGRPFVDCVAPGSRSHAIDLIEGLKAGGVPSVLAEGREIRLIAGDGEGTPVHMKVGRIGTGQPARFCAVLRDLTDRKAAEEALVEARRRAEEASAQKSDFLAKISHEIRTPLNGIIGFSEVMGEERFGPLGNERYREYVRDIRASGEHIMSLVNDLLDLSKVEAGKLDLAFAGVRLNDLVEQTVAIVGPQANRAQIIVRTSLAPNLPPVVADARSIRQVVLNLLSNAIKFTLPGGQVFVSTVHDETGEVVLRVRDTGIGMSETEITAAMEPFRQLAVAGSDRERGTGLGLPLSKALTEANRASFAITSRPGEGTMIEIRFPQNRVLSE</sequence>
<dbReference type="InterPro" id="IPR003661">
    <property type="entry name" value="HisK_dim/P_dom"/>
</dbReference>
<dbReference type="PROSITE" id="PS50112">
    <property type="entry name" value="PAS"/>
    <property type="match status" value="1"/>
</dbReference>
<dbReference type="PROSITE" id="PS50109">
    <property type="entry name" value="HIS_KIN"/>
    <property type="match status" value="1"/>
</dbReference>
<comment type="caution">
    <text evidence="11">The sequence shown here is derived from an EMBL/GenBank/DDBJ whole genome shotgun (WGS) entry which is preliminary data.</text>
</comment>
<evidence type="ECO:0000256" key="1">
    <source>
        <dbReference type="ARBA" id="ARBA00000085"/>
    </source>
</evidence>
<dbReference type="PROSITE" id="PS50113">
    <property type="entry name" value="PAC"/>
    <property type="match status" value="1"/>
</dbReference>
<evidence type="ECO:0000313" key="11">
    <source>
        <dbReference type="EMBL" id="TCT12062.1"/>
    </source>
</evidence>
<dbReference type="PANTHER" id="PTHR43047:SF72">
    <property type="entry name" value="OSMOSENSING HISTIDINE PROTEIN KINASE SLN1"/>
    <property type="match status" value="1"/>
</dbReference>
<gene>
    <name evidence="11" type="ORF">EDC22_103377</name>
</gene>
<evidence type="ECO:0000256" key="2">
    <source>
        <dbReference type="ARBA" id="ARBA00012438"/>
    </source>
</evidence>
<dbReference type="OrthoDB" id="9813151at2"/>
<dbReference type="Pfam" id="PF00512">
    <property type="entry name" value="HisKA"/>
    <property type="match status" value="1"/>
</dbReference>
<dbReference type="InterPro" id="IPR000014">
    <property type="entry name" value="PAS"/>
</dbReference>
<protein>
    <recommendedName>
        <fullName evidence="2">histidine kinase</fullName>
        <ecNumber evidence="2">2.7.13.3</ecNumber>
    </recommendedName>
</protein>
<evidence type="ECO:0000259" key="10">
    <source>
        <dbReference type="PROSITE" id="PS50113"/>
    </source>
</evidence>
<dbReference type="SMART" id="SM00388">
    <property type="entry name" value="HisKA"/>
    <property type="match status" value="1"/>
</dbReference>
<dbReference type="CDD" id="cd00130">
    <property type="entry name" value="PAS"/>
    <property type="match status" value="1"/>
</dbReference>
<feature type="coiled-coil region" evidence="6">
    <location>
        <begin position="855"/>
        <end position="882"/>
    </location>
</feature>
<keyword evidence="6" id="KW-0175">Coiled coil</keyword>
<dbReference type="InterPro" id="IPR035965">
    <property type="entry name" value="PAS-like_dom_sf"/>
</dbReference>
<evidence type="ECO:0000259" key="8">
    <source>
        <dbReference type="PROSITE" id="PS50109"/>
    </source>
</evidence>
<keyword evidence="4" id="KW-0808">Transferase</keyword>
<dbReference type="Gene3D" id="1.10.287.130">
    <property type="match status" value="1"/>
</dbReference>
<feature type="domain" description="Histidine kinase" evidence="8">
    <location>
        <begin position="882"/>
        <end position="1103"/>
    </location>
</feature>
<evidence type="ECO:0000313" key="12">
    <source>
        <dbReference type="Proteomes" id="UP000295678"/>
    </source>
</evidence>
<evidence type="ECO:0000256" key="7">
    <source>
        <dbReference type="SAM" id="MobiDB-lite"/>
    </source>
</evidence>
<feature type="compositionally biased region" description="Low complexity" evidence="7">
    <location>
        <begin position="569"/>
        <end position="603"/>
    </location>
</feature>
<keyword evidence="5 11" id="KW-0418">Kinase</keyword>
<evidence type="ECO:0000259" key="9">
    <source>
        <dbReference type="PROSITE" id="PS50112"/>
    </source>
</evidence>
<dbReference type="GO" id="GO:0000155">
    <property type="term" value="F:phosphorelay sensor kinase activity"/>
    <property type="evidence" value="ECO:0007669"/>
    <property type="project" value="InterPro"/>
</dbReference>
<dbReference type="InterPro" id="IPR036890">
    <property type="entry name" value="HATPase_C_sf"/>
</dbReference>
<evidence type="ECO:0000256" key="3">
    <source>
        <dbReference type="ARBA" id="ARBA00022553"/>
    </source>
</evidence>
<dbReference type="SMART" id="SM00091">
    <property type="entry name" value="PAS"/>
    <property type="match status" value="2"/>
</dbReference>
<dbReference type="CDD" id="cd00082">
    <property type="entry name" value="HisKA"/>
    <property type="match status" value="1"/>
</dbReference>
<evidence type="ECO:0000256" key="6">
    <source>
        <dbReference type="SAM" id="Coils"/>
    </source>
</evidence>
<dbReference type="NCBIfam" id="TIGR00229">
    <property type="entry name" value="sensory_box"/>
    <property type="match status" value="1"/>
</dbReference>
<reference evidence="11 12" key="1">
    <citation type="submission" date="2019-03" db="EMBL/GenBank/DDBJ databases">
        <title>Genomic Encyclopedia of Type Strains, Phase IV (KMG-IV): sequencing the most valuable type-strain genomes for metagenomic binning, comparative biology and taxonomic classification.</title>
        <authorList>
            <person name="Goeker M."/>
        </authorList>
    </citation>
    <scope>NUCLEOTIDE SEQUENCE [LARGE SCALE GENOMIC DNA]</scope>
    <source>
        <strain evidence="11 12">DSM 19345</strain>
    </source>
</reference>
<name>A0A4R3MFX5_9HYPH</name>
<organism evidence="11 12">
    <name type="scientific">Tepidamorphus gemmatus</name>
    <dbReference type="NCBI Taxonomy" id="747076"/>
    <lineage>
        <taxon>Bacteria</taxon>
        <taxon>Pseudomonadati</taxon>
        <taxon>Pseudomonadota</taxon>
        <taxon>Alphaproteobacteria</taxon>
        <taxon>Hyphomicrobiales</taxon>
        <taxon>Tepidamorphaceae</taxon>
        <taxon>Tepidamorphus</taxon>
    </lineage>
</organism>
<feature type="region of interest" description="Disordered" evidence="7">
    <location>
        <begin position="367"/>
        <end position="415"/>
    </location>
</feature>
<dbReference type="SUPFAM" id="SSF55874">
    <property type="entry name" value="ATPase domain of HSP90 chaperone/DNA topoisomerase II/histidine kinase"/>
    <property type="match status" value="1"/>
</dbReference>
<feature type="compositionally biased region" description="Pro residues" evidence="7">
    <location>
        <begin position="376"/>
        <end position="385"/>
    </location>
</feature>